<keyword evidence="5" id="KW-1185">Reference proteome</keyword>
<dbReference type="InterPro" id="IPR051159">
    <property type="entry name" value="Hexapeptide_acetyltransf"/>
</dbReference>
<evidence type="ECO:0000313" key="5">
    <source>
        <dbReference type="Proteomes" id="UP000462014"/>
    </source>
</evidence>
<name>A0A7K1STH7_9SPHI</name>
<keyword evidence="3" id="KW-1133">Transmembrane helix</keyword>
<dbReference type="InterPro" id="IPR011004">
    <property type="entry name" value="Trimer_LpxA-like_sf"/>
</dbReference>
<dbReference type="AlphaFoldDB" id="A0A7K1STH7"/>
<organism evidence="4 5">
    <name type="scientific">Mucilaginibacter arboris</name>
    <dbReference type="NCBI Taxonomy" id="2682090"/>
    <lineage>
        <taxon>Bacteria</taxon>
        <taxon>Pseudomonadati</taxon>
        <taxon>Bacteroidota</taxon>
        <taxon>Sphingobacteriia</taxon>
        <taxon>Sphingobacteriales</taxon>
        <taxon>Sphingobacteriaceae</taxon>
        <taxon>Mucilaginibacter</taxon>
    </lineage>
</organism>
<evidence type="ECO:0000256" key="2">
    <source>
        <dbReference type="ARBA" id="ARBA00022679"/>
    </source>
</evidence>
<accession>A0A7K1STH7</accession>
<dbReference type="Gene3D" id="2.160.10.10">
    <property type="entry name" value="Hexapeptide repeat proteins"/>
    <property type="match status" value="1"/>
</dbReference>
<proteinExistence type="inferred from homology"/>
<sequence length="184" mass="20726">MGKTNLAEYQNHNYQPGANWLKRILWFYISAIIFKTSFFPSSGFKVFLLRMFGSKIGKNVVVRHRLNIKFPWFLTVGDFSWIGEEVWIDNLVPVKFGANVCLSQGAVLLTGNHNYSKKNFDLITGGIFLANGVWIGAKAIVCPNVYADEHAVLAAGSIATKNMEAYFVYQGNPAVKVRKRQIED</sequence>
<protein>
    <submittedName>
        <fullName evidence="4">Colanic acid biosynthesis acetyltransferase WcaF</fullName>
    </submittedName>
</protein>
<comment type="caution">
    <text evidence="4">The sequence shown here is derived from an EMBL/GenBank/DDBJ whole genome shotgun (WGS) entry which is preliminary data.</text>
</comment>
<dbReference type="PANTHER" id="PTHR23416">
    <property type="entry name" value="SIALIC ACID SYNTHASE-RELATED"/>
    <property type="match status" value="1"/>
</dbReference>
<evidence type="ECO:0000256" key="1">
    <source>
        <dbReference type="ARBA" id="ARBA00007274"/>
    </source>
</evidence>
<dbReference type="SUPFAM" id="SSF51161">
    <property type="entry name" value="Trimeric LpxA-like enzymes"/>
    <property type="match status" value="1"/>
</dbReference>
<keyword evidence="3" id="KW-0812">Transmembrane</keyword>
<dbReference type="EMBL" id="WPIK01000003">
    <property type="protein sequence ID" value="MVN20613.1"/>
    <property type="molecule type" value="Genomic_DNA"/>
</dbReference>
<keyword evidence="2 4" id="KW-0808">Transferase</keyword>
<dbReference type="PANTHER" id="PTHR23416:SF23">
    <property type="entry name" value="ACETYLTRANSFERASE C18B11.09C-RELATED"/>
    <property type="match status" value="1"/>
</dbReference>
<dbReference type="CDD" id="cd05825">
    <property type="entry name" value="LbH_wcaF_like"/>
    <property type="match status" value="1"/>
</dbReference>
<evidence type="ECO:0000313" key="4">
    <source>
        <dbReference type="EMBL" id="MVN20613.1"/>
    </source>
</evidence>
<evidence type="ECO:0000256" key="3">
    <source>
        <dbReference type="SAM" id="Phobius"/>
    </source>
</evidence>
<dbReference type="NCBIfam" id="NF007797">
    <property type="entry name" value="PRK10502.1"/>
    <property type="match status" value="1"/>
</dbReference>
<feature type="transmembrane region" description="Helical" evidence="3">
    <location>
        <begin position="25"/>
        <end position="48"/>
    </location>
</feature>
<comment type="similarity">
    <text evidence="1">Belongs to the transferase hexapeptide repeat family.</text>
</comment>
<dbReference type="GO" id="GO:0008374">
    <property type="term" value="F:O-acyltransferase activity"/>
    <property type="evidence" value="ECO:0007669"/>
    <property type="project" value="TreeGrafter"/>
</dbReference>
<keyword evidence="3" id="KW-0472">Membrane</keyword>
<dbReference type="Proteomes" id="UP000462014">
    <property type="component" value="Unassembled WGS sequence"/>
</dbReference>
<dbReference type="GO" id="GO:0005829">
    <property type="term" value="C:cytosol"/>
    <property type="evidence" value="ECO:0007669"/>
    <property type="project" value="TreeGrafter"/>
</dbReference>
<gene>
    <name evidence="4" type="primary">wcaF</name>
    <name evidence="4" type="ORF">GO621_03580</name>
</gene>
<reference evidence="4 5" key="1">
    <citation type="submission" date="2019-12" db="EMBL/GenBank/DDBJ databases">
        <title>Mucilaginibacter sp. HMF7410 genome sequencing and assembly.</title>
        <authorList>
            <person name="Kang H."/>
            <person name="Cha I."/>
            <person name="Kim H."/>
            <person name="Joh K."/>
        </authorList>
    </citation>
    <scope>NUCLEOTIDE SEQUENCE [LARGE SCALE GENOMIC DNA]</scope>
    <source>
        <strain evidence="4 5">HMF7410</strain>
    </source>
</reference>